<dbReference type="EMBL" id="UINC01060520">
    <property type="protein sequence ID" value="SVB85113.1"/>
    <property type="molecule type" value="Genomic_DNA"/>
</dbReference>
<name>A0A382HEE5_9ZZZZ</name>
<evidence type="ECO:0000313" key="2">
    <source>
        <dbReference type="EMBL" id="SVB85113.1"/>
    </source>
</evidence>
<dbReference type="InterPro" id="IPR043822">
    <property type="entry name" value="EsV_1_7_cys"/>
</dbReference>
<keyword evidence="1" id="KW-0175">Coiled coil</keyword>
<organism evidence="2">
    <name type="scientific">marine metagenome</name>
    <dbReference type="NCBI Taxonomy" id="408172"/>
    <lineage>
        <taxon>unclassified sequences</taxon>
        <taxon>metagenomes</taxon>
        <taxon>ecological metagenomes</taxon>
    </lineage>
</organism>
<dbReference type="AlphaFoldDB" id="A0A382HEE5"/>
<feature type="coiled-coil region" evidence="1">
    <location>
        <begin position="210"/>
        <end position="237"/>
    </location>
</feature>
<protein>
    <recommendedName>
        <fullName evidence="3">Endonuclease</fullName>
    </recommendedName>
</protein>
<proteinExistence type="predicted"/>
<dbReference type="SMART" id="SM01425">
    <property type="entry name" value="EsV_1_7"/>
    <property type="match status" value="1"/>
</dbReference>
<accession>A0A382HEE5</accession>
<feature type="non-terminal residue" evidence="2">
    <location>
        <position position="1"/>
    </location>
</feature>
<reference evidence="2" key="1">
    <citation type="submission" date="2018-05" db="EMBL/GenBank/DDBJ databases">
        <authorList>
            <person name="Lanie J.A."/>
            <person name="Ng W.-L."/>
            <person name="Kazmierczak K.M."/>
            <person name="Andrzejewski T.M."/>
            <person name="Davidsen T.M."/>
            <person name="Wayne K.J."/>
            <person name="Tettelin H."/>
            <person name="Glass J.I."/>
            <person name="Rusch D."/>
            <person name="Podicherti R."/>
            <person name="Tsui H.-C.T."/>
            <person name="Winkler M.E."/>
        </authorList>
    </citation>
    <scope>NUCLEOTIDE SEQUENCE</scope>
</reference>
<evidence type="ECO:0008006" key="3">
    <source>
        <dbReference type="Google" id="ProtNLM"/>
    </source>
</evidence>
<dbReference type="Gene3D" id="6.10.140.110">
    <property type="match status" value="1"/>
</dbReference>
<evidence type="ECO:0000256" key="1">
    <source>
        <dbReference type="SAM" id="Coils"/>
    </source>
</evidence>
<sequence length="247" mass="29777">PSFNYKGEKTPLYCKNHSKETMIDIKSIKCYEIGCKKIPNFNYKGQKIGLYCKNHAKENMIDVTHKKCKNCADWPDAQIANKKYKNYCARCFQRLFPKDPLTFQIRCKTKEVAVRDYINTIFDGFQHDKSLFTGGCDCTHRRRIDHRKLIGNTLLCIETDEKQHKYYDKKDEKDRYEDLYMVFSGKWIFIRFNPDKYTNKKGVRKNPTIARRLFRLKEEMEKQIKRIENEENKELVEISYLYYDRFD</sequence>
<gene>
    <name evidence="2" type="ORF">METZ01_LOCUS237967</name>
</gene>
<dbReference type="Pfam" id="PF19114">
    <property type="entry name" value="EsV_1_7_cys"/>
    <property type="match status" value="2"/>
</dbReference>